<dbReference type="InterPro" id="IPR002885">
    <property type="entry name" value="PPR_rpt"/>
</dbReference>
<evidence type="ECO:0000313" key="5">
    <source>
        <dbReference type="Proteomes" id="UP000186817"/>
    </source>
</evidence>
<organism evidence="4 5">
    <name type="scientific">Symbiodinium microadriaticum</name>
    <name type="common">Dinoflagellate</name>
    <name type="synonym">Zooxanthella microadriatica</name>
    <dbReference type="NCBI Taxonomy" id="2951"/>
    <lineage>
        <taxon>Eukaryota</taxon>
        <taxon>Sar</taxon>
        <taxon>Alveolata</taxon>
        <taxon>Dinophyceae</taxon>
        <taxon>Suessiales</taxon>
        <taxon>Symbiodiniaceae</taxon>
        <taxon>Symbiodinium</taxon>
    </lineage>
</organism>
<keyword evidence="1" id="KW-0677">Repeat</keyword>
<keyword evidence="5" id="KW-1185">Reference proteome</keyword>
<dbReference type="AlphaFoldDB" id="A0A1Q9EPR0"/>
<evidence type="ECO:0000256" key="2">
    <source>
        <dbReference type="PROSITE-ProRule" id="PRU00708"/>
    </source>
</evidence>
<dbReference type="GO" id="GO:0009982">
    <property type="term" value="F:pseudouridine synthase activity"/>
    <property type="evidence" value="ECO:0007669"/>
    <property type="project" value="InterPro"/>
</dbReference>
<gene>
    <name evidence="4" type="ORF">AK812_SmicGene6947</name>
</gene>
<dbReference type="InterPro" id="IPR011990">
    <property type="entry name" value="TPR-like_helical_dom_sf"/>
</dbReference>
<evidence type="ECO:0000256" key="3">
    <source>
        <dbReference type="SAM" id="MobiDB-lite"/>
    </source>
</evidence>
<dbReference type="OrthoDB" id="424794at2759"/>
<feature type="compositionally biased region" description="Polar residues" evidence="3">
    <location>
        <begin position="1"/>
        <end position="12"/>
    </location>
</feature>
<dbReference type="PROSITE" id="PS51375">
    <property type="entry name" value="PPR"/>
    <property type="match status" value="2"/>
</dbReference>
<dbReference type="SUPFAM" id="SSF55120">
    <property type="entry name" value="Pseudouridine synthase"/>
    <property type="match status" value="1"/>
</dbReference>
<dbReference type="Gene3D" id="1.25.40.10">
    <property type="entry name" value="Tetratricopeptide repeat domain"/>
    <property type="match status" value="1"/>
</dbReference>
<dbReference type="InterPro" id="IPR020103">
    <property type="entry name" value="PsdUridine_synth_cat_dom_sf"/>
</dbReference>
<dbReference type="PANTHER" id="PTHR47447">
    <property type="entry name" value="OS03G0856100 PROTEIN"/>
    <property type="match status" value="1"/>
</dbReference>
<feature type="repeat" description="PPR" evidence="2">
    <location>
        <begin position="381"/>
        <end position="415"/>
    </location>
</feature>
<feature type="compositionally biased region" description="Basic and acidic residues" evidence="3">
    <location>
        <begin position="13"/>
        <end position="23"/>
    </location>
</feature>
<dbReference type="EMBL" id="LSRX01000097">
    <property type="protein sequence ID" value="OLQ09424.1"/>
    <property type="molecule type" value="Genomic_DNA"/>
</dbReference>
<protein>
    <submittedName>
        <fullName evidence="4">Pentatricopeptide repeat-containing protein, chloroplastic</fullName>
    </submittedName>
</protein>
<dbReference type="OMA" id="ISHHELC"/>
<comment type="caution">
    <text evidence="4">The sequence shown here is derived from an EMBL/GenBank/DDBJ whole genome shotgun (WGS) entry which is preliminary data.</text>
</comment>
<dbReference type="GO" id="GO:0003723">
    <property type="term" value="F:RNA binding"/>
    <property type="evidence" value="ECO:0007669"/>
    <property type="project" value="InterPro"/>
</dbReference>
<accession>A0A1Q9EPR0</accession>
<feature type="region of interest" description="Disordered" evidence="3">
    <location>
        <begin position="1"/>
        <end position="27"/>
    </location>
</feature>
<reference evidence="4 5" key="1">
    <citation type="submission" date="2016-02" db="EMBL/GenBank/DDBJ databases">
        <title>Genome analysis of coral dinoflagellate symbionts highlights evolutionary adaptations to a symbiotic lifestyle.</title>
        <authorList>
            <person name="Aranda M."/>
            <person name="Li Y."/>
            <person name="Liew Y.J."/>
            <person name="Baumgarten S."/>
            <person name="Simakov O."/>
            <person name="Wilson M."/>
            <person name="Piel J."/>
            <person name="Ashoor H."/>
            <person name="Bougouffa S."/>
            <person name="Bajic V.B."/>
            <person name="Ryu T."/>
            <person name="Ravasi T."/>
            <person name="Bayer T."/>
            <person name="Micklem G."/>
            <person name="Kim H."/>
            <person name="Bhak J."/>
            <person name="Lajeunesse T.C."/>
            <person name="Voolstra C.R."/>
        </authorList>
    </citation>
    <scope>NUCLEOTIDE SEQUENCE [LARGE SCALE GENOMIC DNA]</scope>
    <source>
        <strain evidence="4 5">CCMP2467</strain>
    </source>
</reference>
<name>A0A1Q9EPR0_SYMMI</name>
<dbReference type="PANTHER" id="PTHR47447:SF17">
    <property type="entry name" value="OS12G0638900 PROTEIN"/>
    <property type="match status" value="1"/>
</dbReference>
<proteinExistence type="predicted"/>
<evidence type="ECO:0000256" key="1">
    <source>
        <dbReference type="ARBA" id="ARBA00022737"/>
    </source>
</evidence>
<dbReference type="Gene3D" id="3.30.2350.10">
    <property type="entry name" value="Pseudouridine synthase"/>
    <property type="match status" value="1"/>
</dbReference>
<dbReference type="GO" id="GO:0001522">
    <property type="term" value="P:pseudouridine synthesis"/>
    <property type="evidence" value="ECO:0007669"/>
    <property type="project" value="InterPro"/>
</dbReference>
<dbReference type="Pfam" id="PF01535">
    <property type="entry name" value="PPR"/>
    <property type="match status" value="1"/>
</dbReference>
<sequence length="709" mass="76864">MKAPSASASRGADSTRQDQEYKQRFGGNAEYSELGRLLMKRAIQEKAESEISHHELCEHPSPFCLAYKQDQNFCASQGQKAAREVSALQGFRFRVCSGAGSVSVLRMSGSPLRGWLPTSPTDEELRGMQLRADAFHYFAVMKVRYGLAMDAWAEGGHWLQSLAIFDSIGSHTVPDRHWADCALRVSRYPGRRDPDRGEAESEGVCQKAADWEAACDLLSAMASAGFKPDTVSLGAAPPGIEWEGCPPVLALALGGRRCVEPQRNRCSELSPKAMEPDLICFNVAISACEMAGRWQTALVLLDDLGKNCSPTATSFNAAITACGKGGEWQRALILLSSMHDAAVLPDRISLNAAISACDNGGMWPVAVHLLFSMHGQMQAPDHISFNAAISACEQGGAWHQALAVYQKLILADLTPDELTHNAAVSSVAVSSAWVAAIHFLTEEMLSKGLCPNGLHAGAVARSVTASEGVEEGFKEIWLAAAGEEVAEVPLKRCLKSNELAEDAAQEVSLLASAPGKVAELLQPMPAALHVVSRLDRFWSHVSLITRKEVFALRGSGDIRGDAPGAGRLTLVLAVHGVGESSRKEYICLCEGPAFGPVGHRAVLTYPLRVLQLSFEMKGIDEVRGWDLDFSHTAMKHQIRAHLAHAGRPIVGDWTYGRREESSVPLCPRLFLHCRRIELRTVAGKDLAVEAPLPRELEEVLEEIRQVSSE</sequence>
<feature type="repeat" description="PPR" evidence="2">
    <location>
        <begin position="311"/>
        <end position="345"/>
    </location>
</feature>
<evidence type="ECO:0000313" key="4">
    <source>
        <dbReference type="EMBL" id="OLQ09424.1"/>
    </source>
</evidence>
<dbReference type="Proteomes" id="UP000186817">
    <property type="component" value="Unassembled WGS sequence"/>
</dbReference>